<dbReference type="Proteomes" id="UP000026961">
    <property type="component" value="Chromosome 3"/>
</dbReference>
<dbReference type="HOGENOM" id="CLU_1565297_0_0_1"/>
<feature type="region of interest" description="Disordered" evidence="1">
    <location>
        <begin position="82"/>
        <end position="103"/>
    </location>
</feature>
<feature type="region of interest" description="Disordered" evidence="1">
    <location>
        <begin position="143"/>
        <end position="165"/>
    </location>
</feature>
<evidence type="ECO:0000256" key="1">
    <source>
        <dbReference type="SAM" id="MobiDB-lite"/>
    </source>
</evidence>
<evidence type="ECO:0000313" key="2">
    <source>
        <dbReference type="EnsemblPlants" id="OGLUM03G12590.1"/>
    </source>
</evidence>
<dbReference type="Gramene" id="OGLUM03G12590.1">
    <property type="protein sequence ID" value="OGLUM03G12590.1"/>
    <property type="gene ID" value="OGLUM03G12590"/>
</dbReference>
<keyword evidence="3" id="KW-1185">Reference proteome</keyword>
<evidence type="ECO:0000313" key="3">
    <source>
        <dbReference type="Proteomes" id="UP000026961"/>
    </source>
</evidence>
<dbReference type="EnsemblPlants" id="OGLUM03G12590.1">
    <property type="protein sequence ID" value="OGLUM03G12590.1"/>
    <property type="gene ID" value="OGLUM03G12590"/>
</dbReference>
<dbReference type="AlphaFoldDB" id="A0A0D9Z5F5"/>
<protein>
    <submittedName>
        <fullName evidence="2">Uncharacterized protein</fullName>
    </submittedName>
</protein>
<accession>A0A0D9Z5F5</accession>
<reference evidence="2" key="1">
    <citation type="submission" date="2015-04" db="UniProtKB">
        <authorList>
            <consortium name="EnsemblPlants"/>
        </authorList>
    </citation>
    <scope>IDENTIFICATION</scope>
</reference>
<proteinExistence type="predicted"/>
<name>A0A0D9Z5F5_9ORYZ</name>
<organism evidence="2">
    <name type="scientific">Oryza glumipatula</name>
    <dbReference type="NCBI Taxonomy" id="40148"/>
    <lineage>
        <taxon>Eukaryota</taxon>
        <taxon>Viridiplantae</taxon>
        <taxon>Streptophyta</taxon>
        <taxon>Embryophyta</taxon>
        <taxon>Tracheophyta</taxon>
        <taxon>Spermatophyta</taxon>
        <taxon>Magnoliopsida</taxon>
        <taxon>Liliopsida</taxon>
        <taxon>Poales</taxon>
        <taxon>Poaceae</taxon>
        <taxon>BOP clade</taxon>
        <taxon>Oryzoideae</taxon>
        <taxon>Oryzeae</taxon>
        <taxon>Oryzinae</taxon>
        <taxon>Oryza</taxon>
    </lineage>
</organism>
<reference evidence="2" key="2">
    <citation type="submission" date="2018-05" db="EMBL/GenBank/DDBJ databases">
        <title>OgluRS3 (Oryza glumaepatula Reference Sequence Version 3).</title>
        <authorList>
            <person name="Zhang J."/>
            <person name="Kudrna D."/>
            <person name="Lee S."/>
            <person name="Talag J."/>
            <person name="Welchert J."/>
            <person name="Wing R.A."/>
        </authorList>
    </citation>
    <scope>NUCLEOTIDE SEQUENCE [LARGE SCALE GENOMIC DNA]</scope>
</reference>
<feature type="compositionally biased region" description="Basic residues" evidence="1">
    <location>
        <begin position="90"/>
        <end position="99"/>
    </location>
</feature>
<sequence length="180" mass="19516">MRRLSCGFVPLDDGFIYAIVWGYGQSVLEYRYMSALYILRSIKIIDTSQSLGKKIIYCGGGDGGFIVSPLSSFDDPVHRQAISGRETRGRGAHGGRSRKKTENGLLKKPRAVVAAVCCGGGDGGFIVSPLSSFDDPVHRQAISGRETRGRGAHGGRSMKKTENISGGKTNLDFLMKRYLP</sequence>